<evidence type="ECO:0000313" key="5">
    <source>
        <dbReference type="Proteomes" id="UP000537718"/>
    </source>
</evidence>
<keyword evidence="4" id="KW-0456">Lyase</keyword>
<name>A0A7W8YNX5_9SPHI</name>
<accession>A0A7W8YNX5</accession>
<protein>
    <submittedName>
        <fullName evidence="4">Cyclohexadienyl dehydratase</fullName>
        <ecNumber evidence="4">4.2.1.51</ecNumber>
        <ecNumber evidence="4">4.2.1.91</ecNumber>
    </submittedName>
</protein>
<dbReference type="EC" id="4.2.1.91" evidence="4"/>
<comment type="caution">
    <text evidence="4">The sequence shown here is derived from an EMBL/GenBank/DDBJ whole genome shotgun (WGS) entry which is preliminary data.</text>
</comment>
<dbReference type="Pfam" id="PF00497">
    <property type="entry name" value="SBP_bac_3"/>
    <property type="match status" value="1"/>
</dbReference>
<dbReference type="EC" id="4.2.1.51" evidence="4"/>
<dbReference type="InterPro" id="IPR001638">
    <property type="entry name" value="Solute-binding_3/MltF_N"/>
</dbReference>
<dbReference type="Gene3D" id="3.40.190.10">
    <property type="entry name" value="Periplasmic binding protein-like II"/>
    <property type="match status" value="2"/>
</dbReference>
<feature type="chain" id="PRO_5031264568" evidence="2">
    <location>
        <begin position="28"/>
        <end position="241"/>
    </location>
</feature>
<sequence>MKSEFRRYILFCLTLMLAFACSPKISADSVLRVGSTGDYPPLTSFDTVTHQFHGEDIELALRLGKHLGKKVIFVKTTWKDLNTDLLDRKFDIAAGGISVNATRAKLFNFSVPLLMDRKVAVFRLADRSKFIDFNAIDQPAVRIIENIGGTNETFARKNIKNATIKVIPDNQQVFKALLNKEADVMFTDETEAKYQQKKHPELYWIKLTEQLSPAYAKAMMYNKADTVLQRKADEWLKKQNK</sequence>
<dbReference type="RefSeq" id="WP_183865288.1">
    <property type="nucleotide sequence ID" value="NZ_JACHCF010000001.1"/>
</dbReference>
<dbReference type="AlphaFoldDB" id="A0A7W8YNX5"/>
<dbReference type="PANTHER" id="PTHR35936">
    <property type="entry name" value="MEMBRANE-BOUND LYTIC MUREIN TRANSGLYCOSYLASE F"/>
    <property type="match status" value="1"/>
</dbReference>
<evidence type="ECO:0000256" key="2">
    <source>
        <dbReference type="SAM" id="SignalP"/>
    </source>
</evidence>
<dbReference type="SMART" id="SM00062">
    <property type="entry name" value="PBPb"/>
    <property type="match status" value="1"/>
</dbReference>
<feature type="signal peptide" evidence="2">
    <location>
        <begin position="1"/>
        <end position="27"/>
    </location>
</feature>
<organism evidence="4 5">
    <name type="scientific">Pedobacter cryoconitis</name>
    <dbReference type="NCBI Taxonomy" id="188932"/>
    <lineage>
        <taxon>Bacteria</taxon>
        <taxon>Pseudomonadati</taxon>
        <taxon>Bacteroidota</taxon>
        <taxon>Sphingobacteriia</taxon>
        <taxon>Sphingobacteriales</taxon>
        <taxon>Sphingobacteriaceae</taxon>
        <taxon>Pedobacter</taxon>
    </lineage>
</organism>
<proteinExistence type="predicted"/>
<dbReference type="GO" id="GO:0004664">
    <property type="term" value="F:prephenate dehydratase activity"/>
    <property type="evidence" value="ECO:0007669"/>
    <property type="project" value="UniProtKB-EC"/>
</dbReference>
<dbReference type="PROSITE" id="PS51257">
    <property type="entry name" value="PROKAR_LIPOPROTEIN"/>
    <property type="match status" value="1"/>
</dbReference>
<keyword evidence="1 2" id="KW-0732">Signal</keyword>
<gene>
    <name evidence="4" type="ORF">HDE69_000145</name>
</gene>
<evidence type="ECO:0000256" key="1">
    <source>
        <dbReference type="ARBA" id="ARBA00022729"/>
    </source>
</evidence>
<evidence type="ECO:0000259" key="3">
    <source>
        <dbReference type="SMART" id="SM00062"/>
    </source>
</evidence>
<dbReference type="EMBL" id="JACHCF010000001">
    <property type="protein sequence ID" value="MBB5619109.1"/>
    <property type="molecule type" value="Genomic_DNA"/>
</dbReference>
<dbReference type="Proteomes" id="UP000537718">
    <property type="component" value="Unassembled WGS sequence"/>
</dbReference>
<dbReference type="GO" id="GO:0047769">
    <property type="term" value="F:arogenate dehydratase activity"/>
    <property type="evidence" value="ECO:0007669"/>
    <property type="project" value="UniProtKB-EC"/>
</dbReference>
<dbReference type="SUPFAM" id="SSF53850">
    <property type="entry name" value="Periplasmic binding protein-like II"/>
    <property type="match status" value="1"/>
</dbReference>
<reference evidence="4 5" key="1">
    <citation type="submission" date="2020-08" db="EMBL/GenBank/DDBJ databases">
        <title>Genomic Encyclopedia of Type Strains, Phase IV (KMG-V): Genome sequencing to study the core and pangenomes of soil and plant-associated prokaryotes.</title>
        <authorList>
            <person name="Whitman W."/>
        </authorList>
    </citation>
    <scope>NUCLEOTIDE SEQUENCE [LARGE SCALE GENOMIC DNA]</scope>
    <source>
        <strain evidence="4 5">MP7CTX6</strain>
    </source>
</reference>
<dbReference type="PANTHER" id="PTHR35936:SF19">
    <property type="entry name" value="AMINO-ACID-BINDING PROTEIN YXEM-RELATED"/>
    <property type="match status" value="1"/>
</dbReference>
<evidence type="ECO:0000313" key="4">
    <source>
        <dbReference type="EMBL" id="MBB5619109.1"/>
    </source>
</evidence>
<feature type="domain" description="Solute-binding protein family 3/N-terminal" evidence="3">
    <location>
        <begin position="30"/>
        <end position="241"/>
    </location>
</feature>